<sequence length="236" mass="27105">MVLWELTLATAYFLGLKRAYRLAIKLERKLFRRYPRVLDFTQRRTRNVFDIALKVHREIQMRDLSAGRSLGNWILRMLHRIRPSADIRGSVTDKKNSGSGCSAKHIHYSEKAEKSKEPTKDTNLSNGRLECVHTFLNSSQSSLMTWENQGDFQSRTGSSGKPKLLSESTSSLPVMALQIYTTSIEKNRKFLFLSNSSTPAIVCRLPSIEPADAKILWLKDVIRKDMVKRILASYRR</sequence>
<gene>
    <name evidence="1" type="ORF">O6H91_09G036500</name>
</gene>
<evidence type="ECO:0000313" key="2">
    <source>
        <dbReference type="Proteomes" id="UP001162992"/>
    </source>
</evidence>
<proteinExistence type="predicted"/>
<dbReference type="EMBL" id="CM055100">
    <property type="protein sequence ID" value="KAJ7543401.1"/>
    <property type="molecule type" value="Genomic_DNA"/>
</dbReference>
<name>A0ACC2CN18_DIPCM</name>
<comment type="caution">
    <text evidence="1">The sequence shown here is derived from an EMBL/GenBank/DDBJ whole genome shotgun (WGS) entry which is preliminary data.</text>
</comment>
<evidence type="ECO:0000313" key="1">
    <source>
        <dbReference type="EMBL" id="KAJ7543401.1"/>
    </source>
</evidence>
<dbReference type="Proteomes" id="UP001162992">
    <property type="component" value="Chromosome 9"/>
</dbReference>
<reference evidence="2" key="1">
    <citation type="journal article" date="2024" name="Proc. Natl. Acad. Sci. U.S.A.">
        <title>Extraordinary preservation of gene collinearity over three hundred million years revealed in homosporous lycophytes.</title>
        <authorList>
            <person name="Li C."/>
            <person name="Wickell D."/>
            <person name="Kuo L.Y."/>
            <person name="Chen X."/>
            <person name="Nie B."/>
            <person name="Liao X."/>
            <person name="Peng D."/>
            <person name="Ji J."/>
            <person name="Jenkins J."/>
            <person name="Williams M."/>
            <person name="Shu S."/>
            <person name="Plott C."/>
            <person name="Barry K."/>
            <person name="Rajasekar S."/>
            <person name="Grimwood J."/>
            <person name="Han X."/>
            <person name="Sun S."/>
            <person name="Hou Z."/>
            <person name="He W."/>
            <person name="Dai G."/>
            <person name="Sun C."/>
            <person name="Schmutz J."/>
            <person name="Leebens-Mack J.H."/>
            <person name="Li F.W."/>
            <person name="Wang L."/>
        </authorList>
    </citation>
    <scope>NUCLEOTIDE SEQUENCE [LARGE SCALE GENOMIC DNA]</scope>
    <source>
        <strain evidence="2">cv. PW_Plant_1</strain>
    </source>
</reference>
<protein>
    <submittedName>
        <fullName evidence="1">Uncharacterized protein</fullName>
    </submittedName>
</protein>
<keyword evidence="2" id="KW-1185">Reference proteome</keyword>
<organism evidence="1 2">
    <name type="scientific">Diphasiastrum complanatum</name>
    <name type="common">Issler's clubmoss</name>
    <name type="synonym">Lycopodium complanatum</name>
    <dbReference type="NCBI Taxonomy" id="34168"/>
    <lineage>
        <taxon>Eukaryota</taxon>
        <taxon>Viridiplantae</taxon>
        <taxon>Streptophyta</taxon>
        <taxon>Embryophyta</taxon>
        <taxon>Tracheophyta</taxon>
        <taxon>Lycopodiopsida</taxon>
        <taxon>Lycopodiales</taxon>
        <taxon>Lycopodiaceae</taxon>
        <taxon>Lycopodioideae</taxon>
        <taxon>Diphasiastrum</taxon>
    </lineage>
</organism>
<accession>A0ACC2CN18</accession>